<sequence>MDPNESRVQPESLKSVTRFLQALLDRLREQKRLLTTREVFGDDIIWTILVNAEPRDATRCRTLNKKWCSMLKSRQFIIENYQANAKRQGDVIVGVGYPLGSLNSQWFCRVDSEAREGVPFNIPQGISPFEDVAWNRRELPVSVEAFGYLKDGLDYRIFNVWRRSFDIPKLGPHSIISDGVVFWIGWDEFDFTFSKCIVSFNLRFMQFHHGEIPIEAPTENNALTKFNGGVGFITYRDIGLAHFAIPHTPSLLIRSSIVSVLDCKASSRAANNNERCDIFVFILKHMRGNMEQLYHNHWDEDFQVKTITLHSDGLYPVRKEPPYIV</sequence>
<protein>
    <submittedName>
        <fullName evidence="1">Uncharacterized protein</fullName>
    </submittedName>
</protein>
<name>A0ABU6YK90_9FABA</name>
<comment type="caution">
    <text evidence="1">The sequence shown here is derived from an EMBL/GenBank/DDBJ whole genome shotgun (WGS) entry which is preliminary data.</text>
</comment>
<evidence type="ECO:0000313" key="2">
    <source>
        <dbReference type="Proteomes" id="UP001341840"/>
    </source>
</evidence>
<organism evidence="1 2">
    <name type="scientific">Stylosanthes scabra</name>
    <dbReference type="NCBI Taxonomy" id="79078"/>
    <lineage>
        <taxon>Eukaryota</taxon>
        <taxon>Viridiplantae</taxon>
        <taxon>Streptophyta</taxon>
        <taxon>Embryophyta</taxon>
        <taxon>Tracheophyta</taxon>
        <taxon>Spermatophyta</taxon>
        <taxon>Magnoliopsida</taxon>
        <taxon>eudicotyledons</taxon>
        <taxon>Gunneridae</taxon>
        <taxon>Pentapetalae</taxon>
        <taxon>rosids</taxon>
        <taxon>fabids</taxon>
        <taxon>Fabales</taxon>
        <taxon>Fabaceae</taxon>
        <taxon>Papilionoideae</taxon>
        <taxon>50 kb inversion clade</taxon>
        <taxon>dalbergioids sensu lato</taxon>
        <taxon>Dalbergieae</taxon>
        <taxon>Pterocarpus clade</taxon>
        <taxon>Stylosanthes</taxon>
    </lineage>
</organism>
<proteinExistence type="predicted"/>
<gene>
    <name evidence="1" type="ORF">PIB30_058474</name>
</gene>
<accession>A0ABU6YK90</accession>
<reference evidence="1 2" key="1">
    <citation type="journal article" date="2023" name="Plants (Basel)">
        <title>Bridging the Gap: Combining Genomics and Transcriptomics Approaches to Understand Stylosanthes scabra, an Orphan Legume from the Brazilian Caatinga.</title>
        <authorList>
            <person name="Ferreira-Neto J.R.C."/>
            <person name="da Silva M.D."/>
            <person name="Binneck E."/>
            <person name="de Melo N.F."/>
            <person name="da Silva R.H."/>
            <person name="de Melo A.L.T.M."/>
            <person name="Pandolfi V."/>
            <person name="Bustamante F.O."/>
            <person name="Brasileiro-Vidal A.C."/>
            <person name="Benko-Iseppon A.M."/>
        </authorList>
    </citation>
    <scope>NUCLEOTIDE SEQUENCE [LARGE SCALE GENOMIC DNA]</scope>
    <source>
        <tissue evidence="1">Leaves</tissue>
    </source>
</reference>
<dbReference type="EMBL" id="JASCZI010242147">
    <property type="protein sequence ID" value="MED6209831.1"/>
    <property type="molecule type" value="Genomic_DNA"/>
</dbReference>
<evidence type="ECO:0000313" key="1">
    <source>
        <dbReference type="EMBL" id="MED6209831.1"/>
    </source>
</evidence>
<dbReference type="Proteomes" id="UP001341840">
    <property type="component" value="Unassembled WGS sequence"/>
</dbReference>
<keyword evidence="2" id="KW-1185">Reference proteome</keyword>